<evidence type="ECO:0000256" key="8">
    <source>
        <dbReference type="SAM" id="Phobius"/>
    </source>
</evidence>
<gene>
    <name evidence="9" type="ORF">ACFYG5_03485</name>
</gene>
<organism evidence="9">
    <name type="scientific">Rhodanobacter sp. FW102-FHT14D07</name>
    <dbReference type="NCBI Taxonomy" id="3351462"/>
    <lineage>
        <taxon>Bacteria</taxon>
        <taxon>Pseudomonadati</taxon>
        <taxon>Pseudomonadota</taxon>
        <taxon>Gammaproteobacteria</taxon>
        <taxon>Lysobacterales</taxon>
        <taxon>Rhodanobacteraceae</taxon>
        <taxon>Rhodanobacter</taxon>
    </lineage>
</organism>
<dbReference type="Gene3D" id="1.20.1530.20">
    <property type="match status" value="1"/>
</dbReference>
<feature type="transmembrane region" description="Helical" evidence="8">
    <location>
        <begin position="245"/>
        <end position="266"/>
    </location>
</feature>
<evidence type="ECO:0000256" key="6">
    <source>
        <dbReference type="ARBA" id="ARBA00022989"/>
    </source>
</evidence>
<evidence type="ECO:0000256" key="3">
    <source>
        <dbReference type="ARBA" id="ARBA00022448"/>
    </source>
</evidence>
<comment type="similarity">
    <text evidence="2">Belongs to the auxin efflux carrier (TC 2.A.69) family.</text>
</comment>
<evidence type="ECO:0000256" key="2">
    <source>
        <dbReference type="ARBA" id="ARBA00010145"/>
    </source>
</evidence>
<accession>A0AB74URP6</accession>
<feature type="transmembrane region" description="Helical" evidence="8">
    <location>
        <begin position="218"/>
        <end position="239"/>
    </location>
</feature>
<evidence type="ECO:0000256" key="1">
    <source>
        <dbReference type="ARBA" id="ARBA00004651"/>
    </source>
</evidence>
<feature type="transmembrane region" description="Helical" evidence="8">
    <location>
        <begin position="57"/>
        <end position="78"/>
    </location>
</feature>
<dbReference type="Pfam" id="PF03547">
    <property type="entry name" value="Mem_trans"/>
    <property type="match status" value="2"/>
</dbReference>
<evidence type="ECO:0000256" key="5">
    <source>
        <dbReference type="ARBA" id="ARBA00022692"/>
    </source>
</evidence>
<keyword evidence="4" id="KW-1003">Cell membrane</keyword>
<dbReference type="PANTHER" id="PTHR36838:SF1">
    <property type="entry name" value="SLR1864 PROTEIN"/>
    <property type="match status" value="1"/>
</dbReference>
<evidence type="ECO:0000313" key="9">
    <source>
        <dbReference type="EMBL" id="XIA19220.1"/>
    </source>
</evidence>
<dbReference type="EMBL" id="CP170721">
    <property type="protein sequence ID" value="XIA19220.1"/>
    <property type="molecule type" value="Genomic_DNA"/>
</dbReference>
<feature type="transmembrane region" description="Helical" evidence="8">
    <location>
        <begin position="127"/>
        <end position="146"/>
    </location>
</feature>
<protein>
    <submittedName>
        <fullName evidence="9">AEC family transporter</fullName>
    </submittedName>
</protein>
<dbReference type="InterPro" id="IPR004776">
    <property type="entry name" value="Mem_transp_PIN-like"/>
</dbReference>
<feature type="transmembrane region" description="Helical" evidence="8">
    <location>
        <begin position="186"/>
        <end position="206"/>
    </location>
</feature>
<evidence type="ECO:0000256" key="4">
    <source>
        <dbReference type="ARBA" id="ARBA00022475"/>
    </source>
</evidence>
<dbReference type="GO" id="GO:0005886">
    <property type="term" value="C:plasma membrane"/>
    <property type="evidence" value="ECO:0007669"/>
    <property type="project" value="UniProtKB-SubCell"/>
</dbReference>
<keyword evidence="3" id="KW-0813">Transport</keyword>
<name>A0AB74URP6_9GAMM</name>
<feature type="transmembrane region" description="Helical" evidence="8">
    <location>
        <begin position="278"/>
        <end position="298"/>
    </location>
</feature>
<dbReference type="RefSeq" id="WP_395119601.1">
    <property type="nucleotide sequence ID" value="NZ_CP170721.1"/>
</dbReference>
<dbReference type="GO" id="GO:0055085">
    <property type="term" value="P:transmembrane transport"/>
    <property type="evidence" value="ECO:0007669"/>
    <property type="project" value="InterPro"/>
</dbReference>
<feature type="transmembrane region" description="Helical" evidence="8">
    <location>
        <begin position="158"/>
        <end position="180"/>
    </location>
</feature>
<dbReference type="PANTHER" id="PTHR36838">
    <property type="entry name" value="AUXIN EFFLUX CARRIER FAMILY PROTEIN"/>
    <property type="match status" value="1"/>
</dbReference>
<reference evidence="9" key="1">
    <citation type="submission" date="2024-10" db="EMBL/GenBank/DDBJ databases">
        <authorList>
            <person name="Lesea H.P."/>
            <person name="Kuehl J.V."/>
            <person name="Chandonia J.-M."/>
        </authorList>
    </citation>
    <scope>NUCLEOTIDE SEQUENCE</scope>
    <source>
        <strain evidence="9">FW102-FHT14D07</strain>
    </source>
</reference>
<feature type="transmembrane region" description="Helical" evidence="8">
    <location>
        <begin position="31"/>
        <end position="48"/>
    </location>
</feature>
<proteinExistence type="inferred from homology"/>
<dbReference type="InterPro" id="IPR038770">
    <property type="entry name" value="Na+/solute_symporter_sf"/>
</dbReference>
<keyword evidence="5 8" id="KW-0812">Transmembrane</keyword>
<comment type="subcellular location">
    <subcellularLocation>
        <location evidence="1">Cell membrane</location>
        <topology evidence="1">Multi-pass membrane protein</topology>
    </subcellularLocation>
</comment>
<evidence type="ECO:0000256" key="7">
    <source>
        <dbReference type="ARBA" id="ARBA00023136"/>
    </source>
</evidence>
<dbReference type="AlphaFoldDB" id="A0AB74URP6"/>
<keyword evidence="7 8" id="KW-0472">Membrane</keyword>
<keyword evidence="6 8" id="KW-1133">Transmembrane helix</keyword>
<sequence>MSALLLLFVCLLLGVLVARFARPPAGIVQGINWWVLNVALAALVLELIPKLKFNADLWFVVAAMWLTFGGAWLLFGLLGPRLGWSRQRTGSLILVCGLGNTAYMGYPMVQALHGKAGLALAVVADQLGAFPVLASAGIVVASLYSGRTPQLRPMLRRVFSFPPFLALLLGIVVGRLGGWPEWLDGVFAPIGATLTPLALFSVGLQFKFHPGQRQLGAAAWGLGWKLLLAPLLCWLMGTAAGVEGLVLTVGVLQAAMAPMVSAAILADEYELDPALANTVLGAGIVLSLLTVPLANYLMVGAAW</sequence>